<gene>
    <name evidence="8" type="ORF">C8N25_13018</name>
</gene>
<dbReference type="GO" id="GO:0071949">
    <property type="term" value="F:FAD binding"/>
    <property type="evidence" value="ECO:0007669"/>
    <property type="project" value="TreeGrafter"/>
</dbReference>
<dbReference type="GO" id="GO:0006950">
    <property type="term" value="P:response to stress"/>
    <property type="evidence" value="ECO:0007669"/>
    <property type="project" value="UniProtKB-ARBA"/>
</dbReference>
<keyword evidence="4 6" id="KW-0157">Chromophore</keyword>
<dbReference type="InterPro" id="IPR006050">
    <property type="entry name" value="DNA_photolyase_N"/>
</dbReference>
<dbReference type="PRINTS" id="PR00147">
    <property type="entry name" value="DNAPHOTLYASE"/>
</dbReference>
<dbReference type="InterPro" id="IPR014729">
    <property type="entry name" value="Rossmann-like_a/b/a_fold"/>
</dbReference>
<reference evidence="8 9" key="1">
    <citation type="submission" date="2018-08" db="EMBL/GenBank/DDBJ databases">
        <title>Genomic Encyclopedia of Archaeal and Bacterial Type Strains, Phase II (KMG-II): from individual species to whole genera.</title>
        <authorList>
            <person name="Goeker M."/>
        </authorList>
    </citation>
    <scope>NUCLEOTIDE SEQUENCE [LARGE SCALE GENOMIC DNA]</scope>
    <source>
        <strain evidence="8 9">DSM 15986</strain>
    </source>
</reference>
<evidence type="ECO:0000259" key="7">
    <source>
        <dbReference type="PROSITE" id="PS51645"/>
    </source>
</evidence>
<evidence type="ECO:0000256" key="4">
    <source>
        <dbReference type="ARBA" id="ARBA00022991"/>
    </source>
</evidence>
<dbReference type="OrthoDB" id="9772484at2"/>
<comment type="cofactor">
    <cofactor evidence="5">
        <name>FAD</name>
        <dbReference type="ChEBI" id="CHEBI:57692"/>
    </cofactor>
    <text evidence="5">Binds 1 FAD per subunit.</text>
</comment>
<comment type="caution">
    <text evidence="8">The sequence shown here is derived from an EMBL/GenBank/DDBJ whole genome shotgun (WGS) entry which is preliminary data.</text>
</comment>
<dbReference type="Gene3D" id="1.25.40.80">
    <property type="match status" value="1"/>
</dbReference>
<evidence type="ECO:0000256" key="6">
    <source>
        <dbReference type="RuleBase" id="RU004182"/>
    </source>
</evidence>
<evidence type="ECO:0000256" key="1">
    <source>
        <dbReference type="ARBA" id="ARBA00001932"/>
    </source>
</evidence>
<evidence type="ECO:0000256" key="3">
    <source>
        <dbReference type="ARBA" id="ARBA00022827"/>
    </source>
</evidence>
<evidence type="ECO:0000256" key="5">
    <source>
        <dbReference type="PIRSR" id="PIRSR602081-1"/>
    </source>
</evidence>
<dbReference type="InterPro" id="IPR036134">
    <property type="entry name" value="Crypto/Photolyase_FAD-like_sf"/>
</dbReference>
<accession>A0A3E0DCF9</accession>
<dbReference type="RefSeq" id="WP_086543188.1">
    <property type="nucleotide sequence ID" value="NZ_MSSW01000064.1"/>
</dbReference>
<keyword evidence="8" id="KW-0456">Lyase</keyword>
<dbReference type="PROSITE" id="PS00394">
    <property type="entry name" value="DNA_PHOTOLYASES_1_1"/>
    <property type="match status" value="1"/>
</dbReference>
<feature type="binding site" evidence="5">
    <location>
        <position position="215"/>
    </location>
    <ligand>
        <name>FAD</name>
        <dbReference type="ChEBI" id="CHEBI:57692"/>
    </ligand>
</feature>
<dbReference type="SUPFAM" id="SSF48173">
    <property type="entry name" value="Cryptochrome/photolyase FAD-binding domain"/>
    <property type="match status" value="1"/>
</dbReference>
<comment type="cofactor">
    <cofactor evidence="1">
        <name>(6R)-5,10-methylene-5,6,7,8-tetrahydrofolate</name>
        <dbReference type="ChEBI" id="CHEBI:15636"/>
    </cofactor>
</comment>
<feature type="domain" description="Photolyase/cryptochrome alpha/beta" evidence="7">
    <location>
        <begin position="4"/>
        <end position="134"/>
    </location>
</feature>
<dbReference type="Pfam" id="PF03441">
    <property type="entry name" value="FAD_binding_7"/>
    <property type="match status" value="1"/>
</dbReference>
<dbReference type="GO" id="GO:0006139">
    <property type="term" value="P:nucleobase-containing compound metabolic process"/>
    <property type="evidence" value="ECO:0007669"/>
    <property type="project" value="UniProtKB-ARBA"/>
</dbReference>
<dbReference type="InterPro" id="IPR018394">
    <property type="entry name" value="DNA_photolyase_1_CS_C"/>
</dbReference>
<dbReference type="PROSITE" id="PS51645">
    <property type="entry name" value="PHR_CRY_ALPHA_BETA"/>
    <property type="match status" value="1"/>
</dbReference>
<dbReference type="InterPro" id="IPR005101">
    <property type="entry name" value="Cryptochr/Photolyase_FAD-bd"/>
</dbReference>
<dbReference type="PANTHER" id="PTHR11455:SF9">
    <property type="entry name" value="CRYPTOCHROME CIRCADIAN CLOCK 5 ISOFORM X1"/>
    <property type="match status" value="1"/>
</dbReference>
<dbReference type="GO" id="GO:0003904">
    <property type="term" value="F:deoxyribodipyrimidine photo-lyase activity"/>
    <property type="evidence" value="ECO:0007669"/>
    <property type="project" value="TreeGrafter"/>
</dbReference>
<keyword evidence="9" id="KW-1185">Reference proteome</keyword>
<sequence length="484" mass="57351">MKNKINLVWIKRDLRTQDHEPLQEAERAGLPYLIIYLFEPSLICHPDTSERHLQFIYQSILEMNSALEKYNRKVDIFHSEFESALSFISQEFEVRQIFSYQESGVEITWNRDKNIKRLLNKTGIEWREFQRDGILRGIRNRDGWDKSWYVKMSEPIFQNTYSKNELPSLQHLFGLEKGLQSKLEKYADNYQPAGESNAWRYLKSFAYKRGAKYSYHISKPLESRKSCSRISPYLSWGNLSIKQAYQYIKNHDNFSKHKRSFGGFLTRLKWHCHFIQKFEVECAYENSCINRGYELLERDDNPDLLNAWKEGRTGYPMVDANMRCVIATGWINFRMRAMLVSFLCHHLDQDWRKGVYHLANQFLDYEPGIHYPQFQMQAGTTGINTIRMYNPVKQSMDHDTEGIFIKKWVPELTMVPINHIHEPWLMTEMDQAFCGVKIGKDYPAPIINLEQCAKKARNKIWGHRENEAVKTESRRIIATHTRNT</sequence>
<dbReference type="EMBL" id="QUNF01000030">
    <property type="protein sequence ID" value="REG79581.1"/>
    <property type="molecule type" value="Genomic_DNA"/>
</dbReference>
<keyword evidence="3 5" id="KW-0274">FAD</keyword>
<dbReference type="GO" id="GO:0003677">
    <property type="term" value="F:DNA binding"/>
    <property type="evidence" value="ECO:0007669"/>
    <property type="project" value="TreeGrafter"/>
</dbReference>
<comment type="similarity">
    <text evidence="6">Belongs to the DNA photolyase family.</text>
</comment>
<name>A0A3E0DCF9_9BACT</name>
<dbReference type="SUPFAM" id="SSF52425">
    <property type="entry name" value="Cryptochrome/photolyase, N-terminal domain"/>
    <property type="match status" value="1"/>
</dbReference>
<evidence type="ECO:0000313" key="9">
    <source>
        <dbReference type="Proteomes" id="UP000256405"/>
    </source>
</evidence>
<dbReference type="InterPro" id="IPR036155">
    <property type="entry name" value="Crypto/Photolyase_N_sf"/>
</dbReference>
<dbReference type="InterPro" id="IPR002081">
    <property type="entry name" value="Cryptochrome/DNA_photolyase_1"/>
</dbReference>
<dbReference type="AlphaFoldDB" id="A0A3E0DCF9"/>
<dbReference type="Gene3D" id="1.10.579.10">
    <property type="entry name" value="DNA Cyclobutane Dipyrimidine Photolyase, subunit A, domain 3"/>
    <property type="match status" value="1"/>
</dbReference>
<dbReference type="GO" id="GO:0009416">
    <property type="term" value="P:response to light stimulus"/>
    <property type="evidence" value="ECO:0007669"/>
    <property type="project" value="TreeGrafter"/>
</dbReference>
<dbReference type="Gene3D" id="3.40.50.620">
    <property type="entry name" value="HUPs"/>
    <property type="match status" value="1"/>
</dbReference>
<feature type="binding site" evidence="5">
    <location>
        <position position="264"/>
    </location>
    <ligand>
        <name>FAD</name>
        <dbReference type="ChEBI" id="CHEBI:57692"/>
    </ligand>
</feature>
<organism evidence="8 9">
    <name type="scientific">Algoriphagus antarcticus</name>
    <dbReference type="NCBI Taxonomy" id="238540"/>
    <lineage>
        <taxon>Bacteria</taxon>
        <taxon>Pseudomonadati</taxon>
        <taxon>Bacteroidota</taxon>
        <taxon>Cytophagia</taxon>
        <taxon>Cytophagales</taxon>
        <taxon>Cyclobacteriaceae</taxon>
        <taxon>Algoriphagus</taxon>
    </lineage>
</organism>
<evidence type="ECO:0000256" key="2">
    <source>
        <dbReference type="ARBA" id="ARBA00022630"/>
    </source>
</evidence>
<dbReference type="Pfam" id="PF00875">
    <property type="entry name" value="DNA_photolyase"/>
    <property type="match status" value="1"/>
</dbReference>
<proteinExistence type="inferred from homology"/>
<dbReference type="PANTHER" id="PTHR11455">
    <property type="entry name" value="CRYPTOCHROME"/>
    <property type="match status" value="1"/>
</dbReference>
<keyword evidence="2 5" id="KW-0285">Flavoprotein</keyword>
<dbReference type="Proteomes" id="UP000256405">
    <property type="component" value="Unassembled WGS sequence"/>
</dbReference>
<evidence type="ECO:0000313" key="8">
    <source>
        <dbReference type="EMBL" id="REG79581.1"/>
    </source>
</evidence>
<protein>
    <submittedName>
        <fullName evidence="8">Deoxyribodipyrimidine photo-lyase family protein (Cryptochrome)</fullName>
    </submittedName>
</protein>